<organism evidence="6 7">
    <name type="scientific">Podospora aff. communis PSN243</name>
    <dbReference type="NCBI Taxonomy" id="3040156"/>
    <lineage>
        <taxon>Eukaryota</taxon>
        <taxon>Fungi</taxon>
        <taxon>Dikarya</taxon>
        <taxon>Ascomycota</taxon>
        <taxon>Pezizomycotina</taxon>
        <taxon>Sordariomycetes</taxon>
        <taxon>Sordariomycetidae</taxon>
        <taxon>Sordariales</taxon>
        <taxon>Podosporaceae</taxon>
        <taxon>Podospora</taxon>
    </lineage>
</organism>
<dbReference type="GO" id="GO:0046872">
    <property type="term" value="F:metal ion binding"/>
    <property type="evidence" value="ECO:0007669"/>
    <property type="project" value="UniProtKB-KW"/>
</dbReference>
<reference evidence="6" key="1">
    <citation type="journal article" date="2023" name="Mol. Phylogenet. Evol.">
        <title>Genome-scale phylogeny and comparative genomics of the fungal order Sordariales.</title>
        <authorList>
            <person name="Hensen N."/>
            <person name="Bonometti L."/>
            <person name="Westerberg I."/>
            <person name="Brannstrom I.O."/>
            <person name="Guillou S."/>
            <person name="Cros-Aarteil S."/>
            <person name="Calhoun S."/>
            <person name="Haridas S."/>
            <person name="Kuo A."/>
            <person name="Mondo S."/>
            <person name="Pangilinan J."/>
            <person name="Riley R."/>
            <person name="LaButti K."/>
            <person name="Andreopoulos B."/>
            <person name="Lipzen A."/>
            <person name="Chen C."/>
            <person name="Yan M."/>
            <person name="Daum C."/>
            <person name="Ng V."/>
            <person name="Clum A."/>
            <person name="Steindorff A."/>
            <person name="Ohm R.A."/>
            <person name="Martin F."/>
            <person name="Silar P."/>
            <person name="Natvig D.O."/>
            <person name="Lalanne C."/>
            <person name="Gautier V."/>
            <person name="Ament-Velasquez S.L."/>
            <person name="Kruys A."/>
            <person name="Hutchinson M.I."/>
            <person name="Powell A.J."/>
            <person name="Barry K."/>
            <person name="Miller A.N."/>
            <person name="Grigoriev I.V."/>
            <person name="Debuchy R."/>
            <person name="Gladieux P."/>
            <person name="Hiltunen Thoren M."/>
            <person name="Johannesson H."/>
        </authorList>
    </citation>
    <scope>NUCLEOTIDE SEQUENCE</scope>
    <source>
        <strain evidence="6">PSN243</strain>
    </source>
</reference>
<dbReference type="PROSITE" id="PS00498">
    <property type="entry name" value="TYROSINASE_2"/>
    <property type="match status" value="1"/>
</dbReference>
<dbReference type="Proteomes" id="UP001321760">
    <property type="component" value="Unassembled WGS sequence"/>
</dbReference>
<comment type="caution">
    <text evidence="6">The sequence shown here is derived from an EMBL/GenBank/DDBJ whole genome shotgun (WGS) entry which is preliminary data.</text>
</comment>
<dbReference type="InterPro" id="IPR050316">
    <property type="entry name" value="Tyrosinase/Hemocyanin"/>
</dbReference>
<keyword evidence="7" id="KW-1185">Reference proteome</keyword>
<proteinExistence type="predicted"/>
<dbReference type="InterPro" id="IPR008922">
    <property type="entry name" value="Di-copper_centre_dom_sf"/>
</dbReference>
<evidence type="ECO:0000313" key="6">
    <source>
        <dbReference type="EMBL" id="KAK4450264.1"/>
    </source>
</evidence>
<dbReference type="PRINTS" id="PR00092">
    <property type="entry name" value="TYROSINASE"/>
</dbReference>
<dbReference type="SUPFAM" id="SSF48056">
    <property type="entry name" value="Di-copper centre-containing domain"/>
    <property type="match status" value="1"/>
</dbReference>
<keyword evidence="2" id="KW-0560">Oxidoreductase</keyword>
<dbReference type="PANTHER" id="PTHR11474">
    <property type="entry name" value="TYROSINASE FAMILY MEMBER"/>
    <property type="match status" value="1"/>
</dbReference>
<evidence type="ECO:0000313" key="7">
    <source>
        <dbReference type="Proteomes" id="UP001321760"/>
    </source>
</evidence>
<dbReference type="GO" id="GO:0016491">
    <property type="term" value="F:oxidoreductase activity"/>
    <property type="evidence" value="ECO:0007669"/>
    <property type="project" value="UniProtKB-KW"/>
</dbReference>
<evidence type="ECO:0000259" key="5">
    <source>
        <dbReference type="PROSITE" id="PS00498"/>
    </source>
</evidence>
<feature type="domain" description="Tyrosinase copper-binding" evidence="4">
    <location>
        <begin position="121"/>
        <end position="138"/>
    </location>
</feature>
<dbReference type="EMBL" id="MU865933">
    <property type="protein sequence ID" value="KAK4450264.1"/>
    <property type="molecule type" value="Genomic_DNA"/>
</dbReference>
<evidence type="ECO:0000256" key="3">
    <source>
        <dbReference type="SAM" id="SignalP"/>
    </source>
</evidence>
<dbReference type="InterPro" id="IPR002227">
    <property type="entry name" value="Tyrosinase_Cu-bd"/>
</dbReference>
<sequence>MRLSSFLEGGLVLAIAGGAVAAPKTYNPASTAKTDAVAKAALATLTEYAENNPNPSSCTVKTAAKRREWGSMCKKDRRAYVAAVNCLMQKPSKLDPREVPGAKSRYDDFVAVHINQTFSIHGTANFLSWHRLFTWSFEQALRNECGYKGWQPYWNWGKWAYDPLNSPLFDGSDTSISGNGVYAKHGCTSTAAGCVAPGQGGGCVSSGPFKDMVVNLGPAGSGFTADPAIPNPPGGQFGYNPRCLRRDISVETSSRWTNDDETYDLLTNYQSSIQVFQNRMQGEFDKGFMGVHSGGHYTLNGDPSSDFLVSPGDPAFWLHHAQVDRVWWMWQNGQPETRTKAVGGSINMMGPGREGRLDDNLDMHVLGESMIIEKAMSTIGMTGGPFCYIYV</sequence>
<reference evidence="6" key="2">
    <citation type="submission" date="2023-05" db="EMBL/GenBank/DDBJ databases">
        <authorList>
            <consortium name="Lawrence Berkeley National Laboratory"/>
            <person name="Steindorff A."/>
            <person name="Hensen N."/>
            <person name="Bonometti L."/>
            <person name="Westerberg I."/>
            <person name="Brannstrom I.O."/>
            <person name="Guillou S."/>
            <person name="Cros-Aarteil S."/>
            <person name="Calhoun S."/>
            <person name="Haridas S."/>
            <person name="Kuo A."/>
            <person name="Mondo S."/>
            <person name="Pangilinan J."/>
            <person name="Riley R."/>
            <person name="Labutti K."/>
            <person name="Andreopoulos B."/>
            <person name="Lipzen A."/>
            <person name="Chen C."/>
            <person name="Yanf M."/>
            <person name="Daum C."/>
            <person name="Ng V."/>
            <person name="Clum A."/>
            <person name="Ohm R."/>
            <person name="Martin F."/>
            <person name="Silar P."/>
            <person name="Natvig D."/>
            <person name="Lalanne C."/>
            <person name="Gautier V."/>
            <person name="Ament-Velasquez S.L."/>
            <person name="Kruys A."/>
            <person name="Hutchinson M.I."/>
            <person name="Powell A.J."/>
            <person name="Barry K."/>
            <person name="Miller A.N."/>
            <person name="Grigoriev I.V."/>
            <person name="Debuchy R."/>
            <person name="Gladieux P."/>
            <person name="Thoren M.H."/>
            <person name="Johannesson H."/>
        </authorList>
    </citation>
    <scope>NUCLEOTIDE SEQUENCE</scope>
    <source>
        <strain evidence="6">PSN243</strain>
    </source>
</reference>
<feature type="signal peptide" evidence="3">
    <location>
        <begin position="1"/>
        <end position="21"/>
    </location>
</feature>
<dbReference type="Pfam" id="PF00264">
    <property type="entry name" value="Tyrosinase"/>
    <property type="match status" value="1"/>
</dbReference>
<dbReference type="PANTHER" id="PTHR11474:SF125">
    <property type="entry name" value="N-ACETYL-6-HYDROXYTRYPTOPHAN OXIDASE IVOB-RELATED"/>
    <property type="match status" value="1"/>
</dbReference>
<keyword evidence="1" id="KW-0479">Metal-binding</keyword>
<dbReference type="PROSITE" id="PS00497">
    <property type="entry name" value="TYROSINASE_1"/>
    <property type="match status" value="1"/>
</dbReference>
<evidence type="ECO:0000256" key="2">
    <source>
        <dbReference type="ARBA" id="ARBA00023002"/>
    </source>
</evidence>
<protein>
    <submittedName>
        <fullName evidence="6">Tyrosinase</fullName>
    </submittedName>
</protein>
<accession>A0AAV9GQQ3</accession>
<name>A0AAV9GQQ3_9PEZI</name>
<evidence type="ECO:0000259" key="4">
    <source>
        <dbReference type="PROSITE" id="PS00497"/>
    </source>
</evidence>
<evidence type="ECO:0000256" key="1">
    <source>
        <dbReference type="ARBA" id="ARBA00022723"/>
    </source>
</evidence>
<dbReference type="Gene3D" id="1.10.1280.10">
    <property type="entry name" value="Di-copper center containing domain from catechol oxidase"/>
    <property type="match status" value="1"/>
</dbReference>
<keyword evidence="3" id="KW-0732">Signal</keyword>
<feature type="chain" id="PRO_5043552639" evidence="3">
    <location>
        <begin position="22"/>
        <end position="391"/>
    </location>
</feature>
<feature type="domain" description="Tyrosinase copper-binding" evidence="5">
    <location>
        <begin position="313"/>
        <end position="324"/>
    </location>
</feature>
<dbReference type="AlphaFoldDB" id="A0AAV9GQQ3"/>
<gene>
    <name evidence="6" type="ORF">QBC34DRAFT_493949</name>
</gene>